<dbReference type="Proteomes" id="UP000324222">
    <property type="component" value="Unassembled WGS sequence"/>
</dbReference>
<gene>
    <name evidence="1" type="ORF">E2C01_034664</name>
</gene>
<protein>
    <submittedName>
        <fullName evidence="1">Uncharacterized protein</fullName>
    </submittedName>
</protein>
<dbReference type="AlphaFoldDB" id="A0A5B7F9C0"/>
<name>A0A5B7F9C0_PORTR</name>
<comment type="caution">
    <text evidence="1">The sequence shown here is derived from an EMBL/GenBank/DDBJ whole genome shotgun (WGS) entry which is preliminary data.</text>
</comment>
<proteinExistence type="predicted"/>
<evidence type="ECO:0000313" key="2">
    <source>
        <dbReference type="Proteomes" id="UP000324222"/>
    </source>
</evidence>
<accession>A0A5B7F9C0</accession>
<reference evidence="1 2" key="1">
    <citation type="submission" date="2019-05" db="EMBL/GenBank/DDBJ databases">
        <title>Another draft genome of Portunus trituberculatus and its Hox gene families provides insights of decapod evolution.</title>
        <authorList>
            <person name="Jeong J.-H."/>
            <person name="Song I."/>
            <person name="Kim S."/>
            <person name="Choi T."/>
            <person name="Kim D."/>
            <person name="Ryu S."/>
            <person name="Kim W."/>
        </authorList>
    </citation>
    <scope>NUCLEOTIDE SEQUENCE [LARGE SCALE GENOMIC DNA]</scope>
    <source>
        <tissue evidence="1">Muscle</tissue>
    </source>
</reference>
<keyword evidence="2" id="KW-1185">Reference proteome</keyword>
<sequence length="124" mass="13432">MALTCSHFISVRCTAVCGPGCRCGCVGHYGGAGGAGQRDPDAYLTCGRRMQMTTGRNSDLHWDCNMLFTAMLSRSQCCLPIGASLVLRVYAVLPLALTDLVLRLDNTRHSEPQELLTRLTNLAI</sequence>
<organism evidence="1 2">
    <name type="scientific">Portunus trituberculatus</name>
    <name type="common">Swimming crab</name>
    <name type="synonym">Neptunus trituberculatus</name>
    <dbReference type="NCBI Taxonomy" id="210409"/>
    <lineage>
        <taxon>Eukaryota</taxon>
        <taxon>Metazoa</taxon>
        <taxon>Ecdysozoa</taxon>
        <taxon>Arthropoda</taxon>
        <taxon>Crustacea</taxon>
        <taxon>Multicrustacea</taxon>
        <taxon>Malacostraca</taxon>
        <taxon>Eumalacostraca</taxon>
        <taxon>Eucarida</taxon>
        <taxon>Decapoda</taxon>
        <taxon>Pleocyemata</taxon>
        <taxon>Brachyura</taxon>
        <taxon>Eubrachyura</taxon>
        <taxon>Portunoidea</taxon>
        <taxon>Portunidae</taxon>
        <taxon>Portuninae</taxon>
        <taxon>Portunus</taxon>
    </lineage>
</organism>
<evidence type="ECO:0000313" key="1">
    <source>
        <dbReference type="EMBL" id="MPC41084.1"/>
    </source>
</evidence>
<dbReference type="EMBL" id="VSRR010004919">
    <property type="protein sequence ID" value="MPC41084.1"/>
    <property type="molecule type" value="Genomic_DNA"/>
</dbReference>